<dbReference type="SUPFAM" id="SSF48726">
    <property type="entry name" value="Immunoglobulin"/>
    <property type="match status" value="2"/>
</dbReference>
<organism evidence="4 5">
    <name type="scientific">Mytilus coruscus</name>
    <name type="common">Sea mussel</name>
    <dbReference type="NCBI Taxonomy" id="42192"/>
    <lineage>
        <taxon>Eukaryota</taxon>
        <taxon>Metazoa</taxon>
        <taxon>Spiralia</taxon>
        <taxon>Lophotrochozoa</taxon>
        <taxon>Mollusca</taxon>
        <taxon>Bivalvia</taxon>
        <taxon>Autobranchia</taxon>
        <taxon>Pteriomorphia</taxon>
        <taxon>Mytilida</taxon>
        <taxon>Mytiloidea</taxon>
        <taxon>Mytilidae</taxon>
        <taxon>Mytilinae</taxon>
        <taxon>Mytilus</taxon>
    </lineage>
</organism>
<sequence>MLTYEIFALLFYIGCIIPTQTSVVWKIQTVPIIFGEDVVIKCIVSEDACRSDHTKQWTGGQGYKLIGLNGHTTDKSKYTMNVYKSTLSFELTVKNFSEADANNEYTCLCGKAHYTAILMLNKTEHVFVWKIQTVPIIFGEDVVIKCIVSEDACRSDHTKQWTGGQGYKLIGLNGHTTDKSKYTMNVYKSTLSFELTVKNFSEADANNEYTCLCGKAHYTAILMLNKTEHMFVWKIQTVPIIFGEDVVIKCIVSEDACRSDHTKQWTGGQGYKLIGLNGHTTDKSKYTMNGLTKILRANGNENDNNTFYKIIYEDTTVVHKQCVITWFFNCTFGKESLSTDYQNVYTCNLDYDTDVKPIYELLVIPVIILPLVVIIVYWKCRKSESKSNGK</sequence>
<evidence type="ECO:0000256" key="2">
    <source>
        <dbReference type="SAM" id="SignalP"/>
    </source>
</evidence>
<reference evidence="4 5" key="1">
    <citation type="submission" date="2020-06" db="EMBL/GenBank/DDBJ databases">
        <authorList>
            <person name="Li R."/>
            <person name="Bekaert M."/>
        </authorList>
    </citation>
    <scope>NUCLEOTIDE SEQUENCE [LARGE SCALE GENOMIC DNA]</scope>
    <source>
        <strain evidence="5">wild</strain>
    </source>
</reference>
<protein>
    <submittedName>
        <fullName evidence="4">OBSCN</fullName>
        <ecNumber evidence="4">2.7.11.1</ecNumber>
    </submittedName>
</protein>
<evidence type="ECO:0000313" key="4">
    <source>
        <dbReference type="EMBL" id="CAC5416688.1"/>
    </source>
</evidence>
<keyword evidence="4" id="KW-0808">Transferase</keyword>
<keyword evidence="1" id="KW-1133">Transmembrane helix</keyword>
<keyword evidence="1" id="KW-0812">Transmembrane</keyword>
<dbReference type="InterPro" id="IPR013783">
    <property type="entry name" value="Ig-like_fold"/>
</dbReference>
<dbReference type="SMART" id="SM00409">
    <property type="entry name" value="IG"/>
    <property type="match status" value="3"/>
</dbReference>
<feature type="transmembrane region" description="Helical" evidence="1">
    <location>
        <begin position="358"/>
        <end position="378"/>
    </location>
</feature>
<keyword evidence="2" id="KW-0732">Signal</keyword>
<dbReference type="Proteomes" id="UP000507470">
    <property type="component" value="Unassembled WGS sequence"/>
</dbReference>
<dbReference type="InterPro" id="IPR036179">
    <property type="entry name" value="Ig-like_dom_sf"/>
</dbReference>
<evidence type="ECO:0000259" key="3">
    <source>
        <dbReference type="PROSITE" id="PS50835"/>
    </source>
</evidence>
<dbReference type="AlphaFoldDB" id="A0A6J8E934"/>
<keyword evidence="1" id="KW-0472">Membrane</keyword>
<dbReference type="EMBL" id="CACVKT020008674">
    <property type="protein sequence ID" value="CAC5416688.1"/>
    <property type="molecule type" value="Genomic_DNA"/>
</dbReference>
<feature type="signal peptide" evidence="2">
    <location>
        <begin position="1"/>
        <end position="21"/>
    </location>
</feature>
<feature type="domain" description="Ig-like" evidence="3">
    <location>
        <begin position="139"/>
        <end position="211"/>
    </location>
</feature>
<gene>
    <name evidence="4" type="ORF">MCOR_49282</name>
</gene>
<evidence type="ECO:0000313" key="5">
    <source>
        <dbReference type="Proteomes" id="UP000507470"/>
    </source>
</evidence>
<feature type="domain" description="Ig-like" evidence="3">
    <location>
        <begin position="18"/>
        <end position="107"/>
    </location>
</feature>
<dbReference type="GO" id="GO:0004674">
    <property type="term" value="F:protein serine/threonine kinase activity"/>
    <property type="evidence" value="ECO:0007669"/>
    <property type="project" value="UniProtKB-EC"/>
</dbReference>
<dbReference type="InterPro" id="IPR003599">
    <property type="entry name" value="Ig_sub"/>
</dbReference>
<evidence type="ECO:0000256" key="1">
    <source>
        <dbReference type="SAM" id="Phobius"/>
    </source>
</evidence>
<dbReference type="InterPro" id="IPR007110">
    <property type="entry name" value="Ig-like_dom"/>
</dbReference>
<proteinExistence type="predicted"/>
<name>A0A6J8E934_MYTCO</name>
<dbReference type="Gene3D" id="2.60.40.10">
    <property type="entry name" value="Immunoglobulins"/>
    <property type="match status" value="2"/>
</dbReference>
<dbReference type="PROSITE" id="PS50835">
    <property type="entry name" value="IG_LIKE"/>
    <property type="match status" value="2"/>
</dbReference>
<feature type="chain" id="PRO_5027043247" evidence="2">
    <location>
        <begin position="22"/>
        <end position="390"/>
    </location>
</feature>
<keyword evidence="5" id="KW-1185">Reference proteome</keyword>
<dbReference type="EC" id="2.7.11.1" evidence="4"/>
<accession>A0A6J8E934</accession>